<proteinExistence type="predicted"/>
<organism evidence="1 2">
    <name type="scientific">Periophthalmus magnuspinnatus</name>
    <dbReference type="NCBI Taxonomy" id="409849"/>
    <lineage>
        <taxon>Eukaryota</taxon>
        <taxon>Metazoa</taxon>
        <taxon>Chordata</taxon>
        <taxon>Craniata</taxon>
        <taxon>Vertebrata</taxon>
        <taxon>Euteleostomi</taxon>
        <taxon>Actinopterygii</taxon>
        <taxon>Neopterygii</taxon>
        <taxon>Teleostei</taxon>
        <taxon>Neoteleostei</taxon>
        <taxon>Acanthomorphata</taxon>
        <taxon>Gobiaria</taxon>
        <taxon>Gobiiformes</taxon>
        <taxon>Gobioidei</taxon>
        <taxon>Gobiidae</taxon>
        <taxon>Oxudercinae</taxon>
        <taxon>Periophthalmus</taxon>
    </lineage>
</organism>
<dbReference type="Ensembl" id="ENSPMGT00000028595.1">
    <property type="protein sequence ID" value="ENSPMGP00000026844.1"/>
    <property type="gene ID" value="ENSPMGG00000021667.1"/>
</dbReference>
<dbReference type="Proteomes" id="UP000261520">
    <property type="component" value="Unplaced"/>
</dbReference>
<reference evidence="1" key="2">
    <citation type="submission" date="2025-09" db="UniProtKB">
        <authorList>
            <consortium name="Ensembl"/>
        </authorList>
    </citation>
    <scope>IDENTIFICATION</scope>
</reference>
<dbReference type="AlphaFoldDB" id="A0A3B4BEG1"/>
<accession>A0A3B4BEG1</accession>
<protein>
    <submittedName>
        <fullName evidence="1">Uncharacterized protein</fullName>
    </submittedName>
</protein>
<name>A0A3B4BEG1_9GOBI</name>
<evidence type="ECO:0000313" key="1">
    <source>
        <dbReference type="Ensembl" id="ENSPMGP00000026844.1"/>
    </source>
</evidence>
<keyword evidence="2" id="KW-1185">Reference proteome</keyword>
<sequence>MRYIKKNIYCNGCLGALQYFNMSIEMAIHDNFFLAGNCSCVCPEYFISCQGPQRGLDQDHSPQCPMCRPKTYHGLFFHLSTAAVNVWCGSQRSGRPNPLSDRCHILCVGKRQKSGRQTYRGGEMQPPR</sequence>
<evidence type="ECO:0000313" key="2">
    <source>
        <dbReference type="Proteomes" id="UP000261520"/>
    </source>
</evidence>
<reference evidence="1" key="1">
    <citation type="submission" date="2025-08" db="UniProtKB">
        <authorList>
            <consortium name="Ensembl"/>
        </authorList>
    </citation>
    <scope>IDENTIFICATION</scope>
</reference>